<dbReference type="Pfam" id="PF01134">
    <property type="entry name" value="GIDA"/>
    <property type="match status" value="1"/>
</dbReference>
<dbReference type="GO" id="GO:0030488">
    <property type="term" value="P:tRNA methylation"/>
    <property type="evidence" value="ECO:0007669"/>
    <property type="project" value="TreeGrafter"/>
</dbReference>
<evidence type="ECO:0000259" key="12">
    <source>
        <dbReference type="SMART" id="SM01228"/>
    </source>
</evidence>
<evidence type="ECO:0000256" key="3">
    <source>
        <dbReference type="ARBA" id="ARBA00007653"/>
    </source>
</evidence>
<dbReference type="SUPFAM" id="SSF51905">
    <property type="entry name" value="FAD/NAD(P)-binding domain"/>
    <property type="match status" value="1"/>
</dbReference>
<dbReference type="EMBL" id="JAIT01000054">
    <property type="protein sequence ID" value="KLE04262.1"/>
    <property type="molecule type" value="Genomic_DNA"/>
</dbReference>
<sequence>MNYDVIVVGGGHAGIEASLASARMGKKTLLITMLVEQIGAASCNPAIGGLAKGHLVRELDAIGGEMGLCTDNTGIQFRILNASKGAAVQGSRAQIDMDKYREYMRKVCHNTPNLEVYQDEVTALLVKNGNEVCGVKTKLTEEFIAKKVVLTTGTFMRGLVHIGENKYEAGRAWELPSTTLSTQLKELGLRVGRLKTGTPSRLDANSIDFSVMDMHGGDVNPAPFSFRTNKSDFAPTQFPCYITYTNEKTHEIISSNFYRAPLFTGQIEGLGPRYCPSIEDKVNRFAERDRHQLFLEPQTAMCTEYYINGMSSSLPIDVQKAMIHSVKGLENAKIIRYGYAIEYDYVDPTELKHTLETKKIKNLYHAGQINATTGYEEAAAQGLIAGINACLSIDEKEPFILRRDEAYIGVLIDDLVTKGTNEPYRMFTSRAEYRLLLREENADLRLSQYGYEFGLIDDETIKKVENKRKTIEEAIEFMANEWMTSKKETLELLESIGEEKINDRVLLVDLIGRNSIDIFKFEKLVPSFAHLDNYLKEQIIIEAKYYRYIQKQQKQIEKMKKMLKATIPESFSYKGLPGLSNEVVEKLEKHRPPTIFNASLISGVTPAALDIIHLNLNIFVTNIKK</sequence>
<accession>A0A837JAN4</accession>
<dbReference type="InterPro" id="IPR040131">
    <property type="entry name" value="MnmG_N"/>
</dbReference>
<dbReference type="PANTHER" id="PTHR11806:SF0">
    <property type="entry name" value="PROTEIN MTO1 HOMOLOG, MITOCHONDRIAL"/>
    <property type="match status" value="1"/>
</dbReference>
<comment type="function">
    <text evidence="2 11">NAD-binding protein involved in the addition of a carboxymethylaminomethyl (cmnm) group at the wobble position (U34) of certain tRNAs, forming tRNA-cmnm(5)s(2)U34.</text>
</comment>
<evidence type="ECO:0000313" key="14">
    <source>
        <dbReference type="Proteomes" id="UP000035462"/>
    </source>
</evidence>
<feature type="binding site" evidence="11">
    <location>
        <begin position="271"/>
        <end position="285"/>
    </location>
    <ligand>
        <name>NAD(+)</name>
        <dbReference type="ChEBI" id="CHEBI:57540"/>
    </ligand>
</feature>
<evidence type="ECO:0000256" key="11">
    <source>
        <dbReference type="HAMAP-Rule" id="MF_00129"/>
    </source>
</evidence>
<comment type="cofactor">
    <cofactor evidence="1 11">
        <name>FAD</name>
        <dbReference type="ChEBI" id="CHEBI:57692"/>
    </cofactor>
</comment>
<evidence type="ECO:0000256" key="9">
    <source>
        <dbReference type="ARBA" id="ARBA00025948"/>
    </source>
</evidence>
<keyword evidence="11" id="KW-0963">Cytoplasm</keyword>
<dbReference type="RefSeq" id="WP_046995009.1">
    <property type="nucleotide sequence ID" value="NZ_JAIT01000054.1"/>
</dbReference>
<dbReference type="Gene3D" id="1.10.150.570">
    <property type="entry name" value="GidA associated domain, C-terminal subdomain"/>
    <property type="match status" value="1"/>
</dbReference>
<protein>
    <recommendedName>
        <fullName evidence="4 11">tRNA uridine 5-carboxymethylaminomethyl modification enzyme MnmG</fullName>
    </recommendedName>
    <alternativeName>
        <fullName evidence="10 11">Glucose-inhibited division protein A</fullName>
    </alternativeName>
</protein>
<dbReference type="InterPro" id="IPR049312">
    <property type="entry name" value="GIDA_C_N"/>
</dbReference>
<dbReference type="SMART" id="SM01228">
    <property type="entry name" value="GIDA_assoc_3"/>
    <property type="match status" value="1"/>
</dbReference>
<dbReference type="Pfam" id="PF13932">
    <property type="entry name" value="SAM_GIDA_C"/>
    <property type="match status" value="1"/>
</dbReference>
<dbReference type="Gene3D" id="1.10.10.1800">
    <property type="entry name" value="tRNA uridine 5-carboxymethylaminomethyl modification enzyme MnmG/GidA"/>
    <property type="match status" value="1"/>
</dbReference>
<keyword evidence="8 11" id="KW-0520">NAD</keyword>
<dbReference type="Proteomes" id="UP000035462">
    <property type="component" value="Unassembled WGS sequence"/>
</dbReference>
<evidence type="ECO:0000256" key="4">
    <source>
        <dbReference type="ARBA" id="ARBA00020461"/>
    </source>
</evidence>
<dbReference type="Gene3D" id="3.50.50.60">
    <property type="entry name" value="FAD/NAD(P)-binding domain"/>
    <property type="match status" value="2"/>
</dbReference>
<dbReference type="InterPro" id="IPR036188">
    <property type="entry name" value="FAD/NAD-bd_sf"/>
</dbReference>
<dbReference type="PROSITE" id="PS01280">
    <property type="entry name" value="GIDA_1"/>
    <property type="match status" value="1"/>
</dbReference>
<dbReference type="HAMAP" id="MF_00129">
    <property type="entry name" value="MnmG_GidA"/>
    <property type="match status" value="1"/>
</dbReference>
<dbReference type="InterPro" id="IPR047001">
    <property type="entry name" value="MnmG_C_subdom"/>
</dbReference>
<dbReference type="InterPro" id="IPR020595">
    <property type="entry name" value="MnmG-rel_CS"/>
</dbReference>
<dbReference type="FunFam" id="3.50.50.60:FF:000002">
    <property type="entry name" value="tRNA uridine 5-carboxymethylaminomethyl modification enzyme MnmG"/>
    <property type="match status" value="1"/>
</dbReference>
<evidence type="ECO:0000256" key="2">
    <source>
        <dbReference type="ARBA" id="ARBA00003717"/>
    </source>
</evidence>
<evidence type="ECO:0000256" key="6">
    <source>
        <dbReference type="ARBA" id="ARBA00022694"/>
    </source>
</evidence>
<organism evidence="13 14">
    <name type="scientific">Aliarcobacter butzleri L352</name>
    <dbReference type="NCBI Taxonomy" id="1447260"/>
    <lineage>
        <taxon>Bacteria</taxon>
        <taxon>Pseudomonadati</taxon>
        <taxon>Campylobacterota</taxon>
        <taxon>Epsilonproteobacteria</taxon>
        <taxon>Campylobacterales</taxon>
        <taxon>Arcobacteraceae</taxon>
        <taxon>Aliarcobacter</taxon>
    </lineage>
</organism>
<dbReference type="GO" id="GO:0005829">
    <property type="term" value="C:cytosol"/>
    <property type="evidence" value="ECO:0007669"/>
    <property type="project" value="TreeGrafter"/>
</dbReference>
<dbReference type="Pfam" id="PF21680">
    <property type="entry name" value="GIDA_C_1st"/>
    <property type="match status" value="1"/>
</dbReference>
<keyword evidence="7 11" id="KW-0274">FAD</keyword>
<keyword evidence="5 11" id="KW-0285">Flavoprotein</keyword>
<dbReference type="AlphaFoldDB" id="A0A837JAN4"/>
<dbReference type="InterPro" id="IPR002218">
    <property type="entry name" value="MnmG-rel"/>
</dbReference>
<evidence type="ECO:0000256" key="1">
    <source>
        <dbReference type="ARBA" id="ARBA00001974"/>
    </source>
</evidence>
<reference evidence="13 14" key="1">
    <citation type="submission" date="2014-01" db="EMBL/GenBank/DDBJ databases">
        <title>Development of a Comparative Genomic Fingerprinting Assay for High Resolution Genotyping of Arcobacter butzleri.</title>
        <authorList>
            <person name="Webb A.L."/>
            <person name="Inglis G.D."/>
            <person name="Kruczkiewicz P."/>
            <person name="Selinger L.B."/>
            <person name="Taboada E.N."/>
        </authorList>
    </citation>
    <scope>NUCLEOTIDE SEQUENCE [LARGE SCALE GENOMIC DNA]</scope>
    <source>
        <strain evidence="13 14">L352</strain>
    </source>
</reference>
<evidence type="ECO:0000256" key="5">
    <source>
        <dbReference type="ARBA" id="ARBA00022630"/>
    </source>
</evidence>
<dbReference type="GO" id="GO:0002098">
    <property type="term" value="P:tRNA wobble uridine modification"/>
    <property type="evidence" value="ECO:0007669"/>
    <property type="project" value="InterPro"/>
</dbReference>
<proteinExistence type="inferred from homology"/>
<dbReference type="FunFam" id="1.10.150.570:FF:000001">
    <property type="entry name" value="tRNA uridine 5-carboxymethylaminomethyl modification enzyme MnmG"/>
    <property type="match status" value="1"/>
</dbReference>
<evidence type="ECO:0000256" key="10">
    <source>
        <dbReference type="ARBA" id="ARBA00031800"/>
    </source>
</evidence>
<keyword evidence="6 11" id="KW-0819">tRNA processing</keyword>
<gene>
    <name evidence="11" type="primary">mnmG</name>
    <name evidence="11" type="synonym">gidA</name>
    <name evidence="13" type="ORF">AF77_07340</name>
</gene>
<dbReference type="InterPro" id="IPR004416">
    <property type="entry name" value="MnmG"/>
</dbReference>
<dbReference type="PRINTS" id="PR00411">
    <property type="entry name" value="PNDRDTASEI"/>
</dbReference>
<dbReference type="NCBIfam" id="TIGR00136">
    <property type="entry name" value="mnmG_gidA"/>
    <property type="match status" value="1"/>
</dbReference>
<feature type="binding site" evidence="11">
    <location>
        <position position="177"/>
    </location>
    <ligand>
        <name>FAD</name>
        <dbReference type="ChEBI" id="CHEBI:57692"/>
    </ligand>
</feature>
<dbReference type="InterPro" id="IPR044920">
    <property type="entry name" value="MnmG_C_subdom_sf"/>
</dbReference>
<evidence type="ECO:0000313" key="13">
    <source>
        <dbReference type="EMBL" id="KLE04262.1"/>
    </source>
</evidence>
<dbReference type="InterPro" id="IPR026904">
    <property type="entry name" value="MnmG_C"/>
</dbReference>
<comment type="similarity">
    <text evidence="3 11">Belongs to the MnmG family.</text>
</comment>
<evidence type="ECO:0000256" key="8">
    <source>
        <dbReference type="ARBA" id="ARBA00023027"/>
    </source>
</evidence>
<name>A0A837JAN4_9BACT</name>
<feature type="binding site" evidence="11">
    <location>
        <position position="368"/>
    </location>
    <ligand>
        <name>FAD</name>
        <dbReference type="ChEBI" id="CHEBI:57692"/>
    </ligand>
</feature>
<dbReference type="PANTHER" id="PTHR11806">
    <property type="entry name" value="GLUCOSE INHIBITED DIVISION PROTEIN A"/>
    <property type="match status" value="1"/>
</dbReference>
<feature type="binding site" evidence="11">
    <location>
        <begin position="9"/>
        <end position="14"/>
    </location>
    <ligand>
        <name>FAD</name>
        <dbReference type="ChEBI" id="CHEBI:57692"/>
    </ligand>
</feature>
<feature type="binding site" evidence="11">
    <location>
        <position position="121"/>
    </location>
    <ligand>
        <name>FAD</name>
        <dbReference type="ChEBI" id="CHEBI:57692"/>
    </ligand>
</feature>
<comment type="subunit">
    <text evidence="9 11">Homodimer. Heterotetramer of two MnmE and two MnmG subunits.</text>
</comment>
<feature type="domain" description="tRNA uridine 5-carboxymethylaminomethyl modification enzyme C-terminal subdomain" evidence="12">
    <location>
        <begin position="543"/>
        <end position="614"/>
    </location>
</feature>
<comment type="caution">
    <text evidence="13">The sequence shown here is derived from an EMBL/GenBank/DDBJ whole genome shotgun (WGS) entry which is preliminary data.</text>
</comment>
<dbReference type="GO" id="GO:0050660">
    <property type="term" value="F:flavin adenine dinucleotide binding"/>
    <property type="evidence" value="ECO:0007669"/>
    <property type="project" value="UniProtKB-UniRule"/>
</dbReference>
<comment type="subcellular location">
    <subcellularLocation>
        <location evidence="11">Cytoplasm</location>
    </subcellularLocation>
</comment>
<evidence type="ECO:0000256" key="7">
    <source>
        <dbReference type="ARBA" id="ARBA00022827"/>
    </source>
</evidence>